<sequence>MSIPIQRFQQFAANRQRGVAQIDKNTQQLSVIRGTFRGREVQSLSNFNGPKLTKEQVANNQELKKMFAETLAKNYDGLFVMRQMEALDISGDRLLTSEDIARVQNEGEEHRLLSHLEVNEFFQSRDFTGTVKHVLNMAQRDRDYALTRPQLMDPVPDPLTTDPQEISRDVMMVMIVNKIPMTAANLARITREVTSDLAVGTVPDGLTRYLGLNQNFEAQGLARATEPLPHLVNTANLKGLRARLDGGGISKMESVTSMFSRSSLLSKPQVSPARFFGGVSMDSGSGGLFPRGTGREWMINFTVLNDMLNTQNLDPDTRKAVIQRALAYLYKFASVENPTLMGWQGNILSQGDGTYFRSGDQKIYKAFAHELESSLGLPKGTVWPVFDGRAMDHVKRQYEFADVNHKVMEITDFSSPAVFQRIAEAATEDNARFFLDISHLVANIPPPNPGSGSEGAVANGKAYREILDQVFDKLRLQVEINVRQNSPMEATEREIDVQVREIMRRVVDNTVLGGSIKVGDQDALYLSGFNGRSAGLHGSRVREMVYHGGHAAGPTQVLENWAALAPNLDSMLTRLQNESTELQLPQNVAFPKSSPDIANYPTLDAFTSHPAVRDLYMQATRFGLPEYADVLIKMTVQQINSLDHSVGGMLTDPDAGPVMQFALNRMIGHIENALAKIADMPAFLNHIHLIQEEISTLLAVARPYDYNDFGRDFHQVTDIRPDGVQVEPQYGFKNGGMHAFTSVLSGVEAMTGRRDLNVCTVKGTYYEESDHVVPEAAHYKKSVMDGGDVATSLNRIEQELDGKKLDVYVGEFHHNISASLTGRYKAENLIEQVRGLFARGLVSDHFTVAIDATIAKTDAPEIKQFLEAFKDEINDGRLNVVMFRSGQKFDMGGQDNLNAGFTVTYNNDTHFGAYNQGASNIGQPSIGNTQGMMHLELHCQRELNGYREAIMGAHRALLDPHSELALPKHIRDPDPITGNESLTVAPTDDLGNTVFLDIRSPFINRFADAHDDTAYTFFMNRAEGLAKNAGLTFGTRPSFGFAHSNTASIAGRNFRVTLGAITPKEIVGWREVFTTMRAVGDVAVLATNDPERFKNVITSAPSELFEAYRDMAREGRMIDFTGNGHDLTLEPKIKGKFSESEINTLAELWNRAGVPEAAETLYVAAVDKGPVQSRGMTETALSFARNDQLHRAVRPLVFAGNDDDTTAANAVQALALRARNRTALSEAEAQAVAKLREIAVKSPAEAVALNGALRQLANAQSNLKPEWARNLMRELVAEAPKLGNPGEARQTMSDAVRMMSEHKTYDRGMIQGANRYLVTSGGDNDGDRRLLNDLVVLIGERGGGSTQLKKLDQAWRWDLHPNLCKDNPRYNLAMQNQIAMTAAREGDAQAALAAADKIIRDPAIDLGNGGVRFQFTEAMSKVFESLMARGHAPTLTRFIDLVGGHVNHLVHNRTDPATIAQTRAFIQANFGGDGNAARLGPLLGQLARSVDNHNIVETQRFATALVRDHFGHFSANGAHMEPLLDTILDQAQALGNFEAFLGAQETATRLTISRPPLQGAQQKLSAMMRTAMDNLSMRPSSFERFVNKSSGNAFPNPVAQVLGEMAKTAASLGDERLAATLVQEMLNREARPDLAEMTDTLRSIYQAAEEALGMGSQLAQATSRDAVRIMLGRIMVANGDQAVSVAQLEEALLEVKTFAAERDPALLAADSRQWVQAFVRLADRAAQTRTDRNLVSVLLRTMTPFIDKTSASFLEEAQKGILTNLEQFDPVHANIVAKQIHQLLETHGQRNPSPANFT</sequence>
<name>A0A8A4TKN1_SULCO</name>
<evidence type="ECO:0000313" key="1">
    <source>
        <dbReference type="EMBL" id="QTD49692.1"/>
    </source>
</evidence>
<protein>
    <submittedName>
        <fullName evidence="1">Uncharacterized protein</fullName>
    </submittedName>
</protein>
<gene>
    <name evidence="1" type="ORF">J3U87_29260</name>
</gene>
<proteinExistence type="predicted"/>
<dbReference type="EMBL" id="CP071793">
    <property type="protein sequence ID" value="QTD49692.1"/>
    <property type="molecule type" value="Genomic_DNA"/>
</dbReference>
<reference evidence="1" key="1">
    <citation type="submission" date="2021-03" db="EMBL/GenBank/DDBJ databases">
        <title>Acanthopleuribacteraceae sp. M133.</title>
        <authorList>
            <person name="Wang G."/>
        </authorList>
    </citation>
    <scope>NUCLEOTIDE SEQUENCE</scope>
    <source>
        <strain evidence="1">M133</strain>
    </source>
</reference>
<dbReference type="Proteomes" id="UP000663929">
    <property type="component" value="Chromosome"/>
</dbReference>
<keyword evidence="2" id="KW-1185">Reference proteome</keyword>
<dbReference type="KEGG" id="scor:J3U87_29260"/>
<dbReference type="RefSeq" id="WP_237379324.1">
    <property type="nucleotide sequence ID" value="NZ_CP071793.1"/>
</dbReference>
<organism evidence="1 2">
    <name type="scientific">Sulfidibacter corallicola</name>
    <dbReference type="NCBI Taxonomy" id="2818388"/>
    <lineage>
        <taxon>Bacteria</taxon>
        <taxon>Pseudomonadati</taxon>
        <taxon>Acidobacteriota</taxon>
        <taxon>Holophagae</taxon>
        <taxon>Acanthopleuribacterales</taxon>
        <taxon>Acanthopleuribacteraceae</taxon>
        <taxon>Sulfidibacter</taxon>
    </lineage>
</organism>
<evidence type="ECO:0000313" key="2">
    <source>
        <dbReference type="Proteomes" id="UP000663929"/>
    </source>
</evidence>
<accession>A0A8A4TKN1</accession>